<dbReference type="EMBL" id="JBBNAG010000006">
    <property type="protein sequence ID" value="KAK9125821.1"/>
    <property type="molecule type" value="Genomic_DNA"/>
</dbReference>
<dbReference type="AlphaFoldDB" id="A0AAP0J497"/>
<protein>
    <submittedName>
        <fullName evidence="1">Uncharacterized protein</fullName>
    </submittedName>
</protein>
<accession>A0AAP0J497</accession>
<proteinExistence type="predicted"/>
<evidence type="ECO:0000313" key="2">
    <source>
        <dbReference type="Proteomes" id="UP001419268"/>
    </source>
</evidence>
<keyword evidence="2" id="KW-1185">Reference proteome</keyword>
<reference evidence="1 2" key="1">
    <citation type="submission" date="2024-01" db="EMBL/GenBank/DDBJ databases">
        <title>Genome assemblies of Stephania.</title>
        <authorList>
            <person name="Yang L."/>
        </authorList>
    </citation>
    <scope>NUCLEOTIDE SEQUENCE [LARGE SCALE GENOMIC DNA]</scope>
    <source>
        <strain evidence="1">JXDWG</strain>
        <tissue evidence="1">Leaf</tissue>
    </source>
</reference>
<comment type="caution">
    <text evidence="1">The sequence shown here is derived from an EMBL/GenBank/DDBJ whole genome shotgun (WGS) entry which is preliminary data.</text>
</comment>
<dbReference type="Proteomes" id="UP001419268">
    <property type="component" value="Unassembled WGS sequence"/>
</dbReference>
<name>A0AAP0J497_9MAGN</name>
<organism evidence="1 2">
    <name type="scientific">Stephania cephalantha</name>
    <dbReference type="NCBI Taxonomy" id="152367"/>
    <lineage>
        <taxon>Eukaryota</taxon>
        <taxon>Viridiplantae</taxon>
        <taxon>Streptophyta</taxon>
        <taxon>Embryophyta</taxon>
        <taxon>Tracheophyta</taxon>
        <taxon>Spermatophyta</taxon>
        <taxon>Magnoliopsida</taxon>
        <taxon>Ranunculales</taxon>
        <taxon>Menispermaceae</taxon>
        <taxon>Menispermoideae</taxon>
        <taxon>Cissampelideae</taxon>
        <taxon>Stephania</taxon>
    </lineage>
</organism>
<sequence length="60" mass="6962">MEERTTTLLSPLIFVHLTSLPCTSTATLNKGKKDGHGEGDLFLVCWFEYYLSIWFLRCFM</sequence>
<evidence type="ECO:0000313" key="1">
    <source>
        <dbReference type="EMBL" id="KAK9125821.1"/>
    </source>
</evidence>
<gene>
    <name evidence="1" type="ORF">Scep_014667</name>
</gene>